<accession>A0A1D7Y829</accession>
<proteinExistence type="predicted"/>
<dbReference type="RefSeq" id="WP_069778352.1">
    <property type="nucleotide sequence ID" value="NZ_CP017248.1"/>
</dbReference>
<name>A0A1D7Y829_9ACTN</name>
<evidence type="ECO:0000313" key="1">
    <source>
        <dbReference type="EMBL" id="AOR31711.1"/>
    </source>
</evidence>
<keyword evidence="2" id="KW-1185">Reference proteome</keyword>
<dbReference type="Proteomes" id="UP000094960">
    <property type="component" value="Chromosome"/>
</dbReference>
<organism evidence="1 2">
    <name type="scientific">Streptomyces fodineus</name>
    <dbReference type="NCBI Taxonomy" id="1904616"/>
    <lineage>
        <taxon>Bacteria</taxon>
        <taxon>Bacillati</taxon>
        <taxon>Actinomycetota</taxon>
        <taxon>Actinomycetes</taxon>
        <taxon>Kitasatosporales</taxon>
        <taxon>Streptomycetaceae</taxon>
        <taxon>Streptomyces</taxon>
    </lineage>
</organism>
<evidence type="ECO:0000313" key="2">
    <source>
        <dbReference type="Proteomes" id="UP000094960"/>
    </source>
</evidence>
<sequence length="103" mass="11334">MERYEIETFLTLAEDLHFRIGGVLFERSSRRVALTPVGRRLRDDLLPAYVQIQRAFSTATATCEGISGVLRVGFTAPWSGELILRAAVASPPATPVAPSSFRK</sequence>
<dbReference type="KEGG" id="spun:BFF78_12200"/>
<protein>
    <recommendedName>
        <fullName evidence="3">HTH lysR-type domain-containing protein</fullName>
    </recommendedName>
</protein>
<dbReference type="EMBL" id="CP017248">
    <property type="protein sequence ID" value="AOR31711.1"/>
    <property type="molecule type" value="Genomic_DNA"/>
</dbReference>
<reference evidence="2" key="1">
    <citation type="submission" date="2016-09" db="EMBL/GenBank/DDBJ databases">
        <title>Streptomyces puniciscabiei strain:TW1S1 Genome sequencing and assembly.</title>
        <authorList>
            <person name="Kim M.-K."/>
            <person name="Kim S.B."/>
        </authorList>
    </citation>
    <scope>NUCLEOTIDE SEQUENCE [LARGE SCALE GENOMIC DNA]</scope>
    <source>
        <strain evidence="2">TW1S1</strain>
    </source>
</reference>
<gene>
    <name evidence="1" type="ORF">BFF78_12200</name>
</gene>
<evidence type="ECO:0008006" key="3">
    <source>
        <dbReference type="Google" id="ProtNLM"/>
    </source>
</evidence>
<dbReference type="AlphaFoldDB" id="A0A1D7Y829"/>